<dbReference type="EMBL" id="QUNO01000005">
    <property type="protein sequence ID" value="REH48227.1"/>
    <property type="molecule type" value="Genomic_DNA"/>
</dbReference>
<dbReference type="Gene3D" id="3.30.565.10">
    <property type="entry name" value="Histidine kinase-like ATPase, C-terminal domain"/>
    <property type="match status" value="1"/>
</dbReference>
<dbReference type="InterPro" id="IPR036890">
    <property type="entry name" value="HATPase_C_sf"/>
</dbReference>
<evidence type="ECO:0000259" key="2">
    <source>
        <dbReference type="Pfam" id="PF13581"/>
    </source>
</evidence>
<dbReference type="CDD" id="cd16936">
    <property type="entry name" value="HATPase_RsbW-like"/>
    <property type="match status" value="1"/>
</dbReference>
<proteinExistence type="predicted"/>
<dbReference type="InterPro" id="IPR050267">
    <property type="entry name" value="Anti-sigma-factor_SerPK"/>
</dbReference>
<dbReference type="GO" id="GO:0004674">
    <property type="term" value="F:protein serine/threonine kinase activity"/>
    <property type="evidence" value="ECO:0007669"/>
    <property type="project" value="UniProtKB-KW"/>
</dbReference>
<evidence type="ECO:0000313" key="3">
    <source>
        <dbReference type="EMBL" id="REH48227.1"/>
    </source>
</evidence>
<evidence type="ECO:0000313" key="4">
    <source>
        <dbReference type="Proteomes" id="UP000256269"/>
    </source>
</evidence>
<protein>
    <submittedName>
        <fullName evidence="3">Anti-sigma regulatory factor (Ser/Thr protein kinase)</fullName>
    </submittedName>
</protein>
<dbReference type="SUPFAM" id="SSF55874">
    <property type="entry name" value="ATPase domain of HSP90 chaperone/DNA topoisomerase II/histidine kinase"/>
    <property type="match status" value="1"/>
</dbReference>
<keyword evidence="1" id="KW-0418">Kinase</keyword>
<dbReference type="PANTHER" id="PTHR35526">
    <property type="entry name" value="ANTI-SIGMA-F FACTOR RSBW-RELATED"/>
    <property type="match status" value="1"/>
</dbReference>
<name>A0A3E0HPA1_9PSEU</name>
<comment type="caution">
    <text evidence="3">The sequence shown here is derived from an EMBL/GenBank/DDBJ whole genome shotgun (WGS) entry which is preliminary data.</text>
</comment>
<reference evidence="3 4" key="1">
    <citation type="submission" date="2018-08" db="EMBL/GenBank/DDBJ databases">
        <title>Genomic Encyclopedia of Archaeal and Bacterial Type Strains, Phase II (KMG-II): from individual species to whole genera.</title>
        <authorList>
            <person name="Goeker M."/>
        </authorList>
    </citation>
    <scope>NUCLEOTIDE SEQUENCE [LARGE SCALE GENOMIC DNA]</scope>
    <source>
        <strain evidence="3 4">DSM 45791</strain>
    </source>
</reference>
<keyword evidence="1" id="KW-0723">Serine/threonine-protein kinase</keyword>
<keyword evidence="4" id="KW-1185">Reference proteome</keyword>
<dbReference type="OrthoDB" id="5182724at2"/>
<dbReference type="Pfam" id="PF13581">
    <property type="entry name" value="HATPase_c_2"/>
    <property type="match status" value="1"/>
</dbReference>
<dbReference type="InterPro" id="IPR003594">
    <property type="entry name" value="HATPase_dom"/>
</dbReference>
<gene>
    <name evidence="3" type="ORF">BCF44_10585</name>
</gene>
<dbReference type="AlphaFoldDB" id="A0A3E0HPA1"/>
<organism evidence="3 4">
    <name type="scientific">Kutzneria buriramensis</name>
    <dbReference type="NCBI Taxonomy" id="1045776"/>
    <lineage>
        <taxon>Bacteria</taxon>
        <taxon>Bacillati</taxon>
        <taxon>Actinomycetota</taxon>
        <taxon>Actinomycetes</taxon>
        <taxon>Pseudonocardiales</taxon>
        <taxon>Pseudonocardiaceae</taxon>
        <taxon>Kutzneria</taxon>
    </lineage>
</organism>
<keyword evidence="1" id="KW-0808">Transferase</keyword>
<feature type="domain" description="Histidine kinase/HSP90-like ATPase" evidence="2">
    <location>
        <begin position="25"/>
        <end position="138"/>
    </location>
</feature>
<evidence type="ECO:0000256" key="1">
    <source>
        <dbReference type="ARBA" id="ARBA00022527"/>
    </source>
</evidence>
<dbReference type="RefSeq" id="WP_147328499.1">
    <property type="nucleotide sequence ID" value="NZ_CP144375.1"/>
</dbReference>
<accession>A0A3E0HPA1</accession>
<sequence length="142" mass="15168">MNGSRREDIDGVRAETVPLALRFSGLPGELAGMRKVVRDWAATAGLSGELLEDIQLVVGEAAANAIEHGYRAGEPGSVDVWLTVDGAGAVHGRVRDYGTWRPQPEDPGDRGRGLALIRALAAQVSLNRRSDGTEVAFTMPFM</sequence>
<dbReference type="Proteomes" id="UP000256269">
    <property type="component" value="Unassembled WGS sequence"/>
</dbReference>
<dbReference type="PANTHER" id="PTHR35526:SF3">
    <property type="entry name" value="ANTI-SIGMA-F FACTOR RSBW"/>
    <property type="match status" value="1"/>
</dbReference>